<accession>A0ABD3P472</accession>
<dbReference type="SUPFAM" id="SSF49764">
    <property type="entry name" value="HSP20-like chaperones"/>
    <property type="match status" value="1"/>
</dbReference>
<proteinExistence type="predicted"/>
<protein>
    <recommendedName>
        <fullName evidence="2">CS domain-containing protein</fullName>
    </recommendedName>
</protein>
<feature type="domain" description="CS" evidence="2">
    <location>
        <begin position="166"/>
        <end position="270"/>
    </location>
</feature>
<keyword evidence="4" id="KW-1185">Reference proteome</keyword>
<feature type="region of interest" description="Disordered" evidence="1">
    <location>
        <begin position="14"/>
        <end position="95"/>
    </location>
</feature>
<evidence type="ECO:0000256" key="1">
    <source>
        <dbReference type="SAM" id="MobiDB-lite"/>
    </source>
</evidence>
<dbReference type="Pfam" id="PF05002">
    <property type="entry name" value="SGS"/>
    <property type="match status" value="1"/>
</dbReference>
<dbReference type="Proteomes" id="UP001530315">
    <property type="component" value="Unassembled WGS sequence"/>
</dbReference>
<feature type="region of interest" description="Disordered" evidence="1">
    <location>
        <begin position="271"/>
        <end position="300"/>
    </location>
</feature>
<dbReference type="InterPro" id="IPR007052">
    <property type="entry name" value="CS_dom"/>
</dbReference>
<feature type="region of interest" description="Disordered" evidence="1">
    <location>
        <begin position="135"/>
        <end position="162"/>
    </location>
</feature>
<dbReference type="Gene3D" id="2.60.40.790">
    <property type="match status" value="1"/>
</dbReference>
<dbReference type="InterPro" id="IPR007699">
    <property type="entry name" value="SGS_dom"/>
</dbReference>
<feature type="compositionally biased region" description="Acidic residues" evidence="1">
    <location>
        <begin position="30"/>
        <end position="40"/>
    </location>
</feature>
<dbReference type="InterPro" id="IPR044563">
    <property type="entry name" value="Sgt1-like"/>
</dbReference>
<dbReference type="PROSITE" id="PS51203">
    <property type="entry name" value="CS"/>
    <property type="match status" value="1"/>
</dbReference>
<dbReference type="EMBL" id="JALLAZ020001073">
    <property type="protein sequence ID" value="KAL3781290.1"/>
    <property type="molecule type" value="Genomic_DNA"/>
</dbReference>
<sequence>MTRRGKREALALLSDVVGVGGNDGRAEDGGGNDDDDDDDDGARRRAEREGARRLVERLRGELRRLDGGGGVGDDDMGSANDAGAVAAGGGQPPPLPRQPFRDVLEAIGEGATPKSLPRRCWPLICSSRKNATRNFWPRPAGLGERRPSDHPASARRTTPVDRGVMSGMPKYQYYQDDAYMKVQILEPNVERENLTVVYTPDELTVKIKKRESAGMVEYTVIHGDLYEEVDVDGCRVVVKADKGTRRITRRPWSMQTSGGTCLSTNWGEVEKTDYEKERQAPKGMEWKNYEGKKLPMKEDD</sequence>
<dbReference type="InterPro" id="IPR008978">
    <property type="entry name" value="HSP20-like_chaperone"/>
</dbReference>
<comment type="caution">
    <text evidence="3">The sequence shown here is derived from an EMBL/GenBank/DDBJ whole genome shotgun (WGS) entry which is preliminary data.</text>
</comment>
<evidence type="ECO:0000313" key="3">
    <source>
        <dbReference type="EMBL" id="KAL3781290.1"/>
    </source>
</evidence>
<name>A0ABD3P472_9STRA</name>
<dbReference type="AlphaFoldDB" id="A0ABD3P472"/>
<dbReference type="CDD" id="cd06463">
    <property type="entry name" value="p23_like"/>
    <property type="match status" value="1"/>
</dbReference>
<gene>
    <name evidence="3" type="ORF">ACHAW5_003048</name>
</gene>
<organism evidence="3 4">
    <name type="scientific">Stephanodiscus triporus</name>
    <dbReference type="NCBI Taxonomy" id="2934178"/>
    <lineage>
        <taxon>Eukaryota</taxon>
        <taxon>Sar</taxon>
        <taxon>Stramenopiles</taxon>
        <taxon>Ochrophyta</taxon>
        <taxon>Bacillariophyta</taxon>
        <taxon>Coscinodiscophyceae</taxon>
        <taxon>Thalassiosirophycidae</taxon>
        <taxon>Stephanodiscales</taxon>
        <taxon>Stephanodiscaceae</taxon>
        <taxon>Stephanodiscus</taxon>
    </lineage>
</organism>
<evidence type="ECO:0000259" key="2">
    <source>
        <dbReference type="PROSITE" id="PS51203"/>
    </source>
</evidence>
<feature type="compositionally biased region" description="Basic and acidic residues" evidence="1">
    <location>
        <begin position="41"/>
        <end position="66"/>
    </location>
</feature>
<dbReference type="PANTHER" id="PTHR45862">
    <property type="entry name" value="PROTEIN SGT1 HOMOLOG"/>
    <property type="match status" value="1"/>
</dbReference>
<reference evidence="3 4" key="1">
    <citation type="submission" date="2024-10" db="EMBL/GenBank/DDBJ databases">
        <title>Updated reference genomes for cyclostephanoid diatoms.</title>
        <authorList>
            <person name="Roberts W.R."/>
            <person name="Alverson A.J."/>
        </authorList>
    </citation>
    <scope>NUCLEOTIDE SEQUENCE [LARGE SCALE GENOMIC DNA]</scope>
    <source>
        <strain evidence="3 4">AJA276-08</strain>
    </source>
</reference>
<evidence type="ECO:0000313" key="4">
    <source>
        <dbReference type="Proteomes" id="UP001530315"/>
    </source>
</evidence>